<feature type="region of interest" description="Disordered" evidence="1">
    <location>
        <begin position="317"/>
        <end position="345"/>
    </location>
</feature>
<feature type="compositionally biased region" description="Low complexity" evidence="1">
    <location>
        <begin position="329"/>
        <end position="345"/>
    </location>
</feature>
<organism evidence="2">
    <name type="scientific">Homalodisca liturata</name>
    <dbReference type="NCBI Taxonomy" id="320908"/>
    <lineage>
        <taxon>Eukaryota</taxon>
        <taxon>Metazoa</taxon>
        <taxon>Ecdysozoa</taxon>
        <taxon>Arthropoda</taxon>
        <taxon>Hexapoda</taxon>
        <taxon>Insecta</taxon>
        <taxon>Pterygota</taxon>
        <taxon>Neoptera</taxon>
        <taxon>Paraneoptera</taxon>
        <taxon>Hemiptera</taxon>
        <taxon>Auchenorrhyncha</taxon>
        <taxon>Membracoidea</taxon>
        <taxon>Cicadellidae</taxon>
        <taxon>Cicadellinae</taxon>
        <taxon>Proconiini</taxon>
        <taxon>Homalodisca</taxon>
    </lineage>
</organism>
<gene>
    <name evidence="2" type="ORF">g.51987</name>
</gene>
<accession>A0A1B6ITY5</accession>
<reference evidence="2" key="1">
    <citation type="submission" date="2015-11" db="EMBL/GenBank/DDBJ databases">
        <title>De novo transcriptome assembly of four potential Pierce s Disease insect vectors from Arizona vineyards.</title>
        <authorList>
            <person name="Tassone E.E."/>
        </authorList>
    </citation>
    <scope>NUCLEOTIDE SEQUENCE</scope>
</reference>
<feature type="non-terminal residue" evidence="2">
    <location>
        <position position="1"/>
    </location>
</feature>
<dbReference type="AlphaFoldDB" id="A0A1B6ITY5"/>
<proteinExistence type="predicted"/>
<protein>
    <submittedName>
        <fullName evidence="2">Uncharacterized protein</fullName>
    </submittedName>
</protein>
<dbReference type="EMBL" id="GECU01017317">
    <property type="protein sequence ID" value="JAS90389.1"/>
    <property type="molecule type" value="Transcribed_RNA"/>
</dbReference>
<name>A0A1B6ITY5_9HEMI</name>
<evidence type="ECO:0000256" key="1">
    <source>
        <dbReference type="SAM" id="MobiDB-lite"/>
    </source>
</evidence>
<evidence type="ECO:0000313" key="2">
    <source>
        <dbReference type="EMBL" id="JAS90389.1"/>
    </source>
</evidence>
<sequence>NASSDSVLDSPDGSSRATDGCGRRVTLLVSLTSGEEVFIVLSRTRHFRFESVLVQVKLVITVRVENRRVWNLLAVLVGPFLHDGVPRGVTFIADFLRQYFVLFSCFCQGDFGGSLGYVFDNGFCGLKDPRVPLYDGFDGGLLLLAFGAAIEFAAVEGVAADLVVALHLRPAAGQAATSLVVNPVHGHRDGCLLGERRGRAPVQVAAGPAVQGVAGGGLPGGVEVVGRTSPHLFALDVVRGDVDADGVSARLRHGCRNRNLDRLDGVYSDLDHVLLLRLLLRPRVSGRRDDHGDMGGAPGLGRQWRWRLHLPSLPHTPTWHEQEISNPETQDTTTPPLQQQDCQYL</sequence>